<dbReference type="Gene3D" id="3.40.630.30">
    <property type="match status" value="1"/>
</dbReference>
<dbReference type="GO" id="GO:0016747">
    <property type="term" value="F:acyltransferase activity, transferring groups other than amino-acyl groups"/>
    <property type="evidence" value="ECO:0007669"/>
    <property type="project" value="InterPro"/>
</dbReference>
<evidence type="ECO:0000313" key="4">
    <source>
        <dbReference type="EMBL" id="EFG07715.1"/>
    </source>
</evidence>
<dbReference type="eggNOG" id="COG0456">
    <property type="taxonomic scope" value="Bacteria"/>
</dbReference>
<dbReference type="EMBL" id="CM000913">
    <property type="protein sequence ID" value="EFG07715.1"/>
    <property type="molecule type" value="Genomic_DNA"/>
</dbReference>
<dbReference type="RefSeq" id="WP_003960958.1">
    <property type="nucleotide sequence ID" value="NZ_WKJT01000001.1"/>
</dbReference>
<dbReference type="STRING" id="1901.BB341_15290"/>
<dbReference type="InterPro" id="IPR000182">
    <property type="entry name" value="GNAT_dom"/>
</dbReference>
<dbReference type="PANTHER" id="PTHR43877">
    <property type="entry name" value="AMINOALKYLPHOSPHONATE N-ACETYLTRANSFERASE-RELATED-RELATED"/>
    <property type="match status" value="1"/>
</dbReference>
<dbReference type="InterPro" id="IPR016181">
    <property type="entry name" value="Acyl_CoA_acyltransferase"/>
</dbReference>
<name>E2Q9Y8_STRCL</name>
<dbReference type="OrthoDB" id="5173601at2"/>
<feature type="domain" description="N-acetyltransferase" evidence="3">
    <location>
        <begin position="34"/>
        <end position="198"/>
    </location>
</feature>
<dbReference type="SUPFAM" id="SSF55729">
    <property type="entry name" value="Acyl-CoA N-acyltransferases (Nat)"/>
    <property type="match status" value="1"/>
</dbReference>
<reference evidence="4 5" key="1">
    <citation type="journal article" date="2010" name="Genome Biol. Evol.">
        <title>The sequence of a 1.8-mb bacterial linear plasmid reveals a rich evolutionary reservoir of secondary metabolic pathways.</title>
        <authorList>
            <person name="Medema M.H."/>
            <person name="Trefzer A."/>
            <person name="Kovalchuk A."/>
            <person name="van den Berg M."/>
            <person name="Mueller U."/>
            <person name="Heijne W."/>
            <person name="Wu L."/>
            <person name="Alam M.T."/>
            <person name="Ronning C.M."/>
            <person name="Nierman W.C."/>
            <person name="Bovenberg R.A.L."/>
            <person name="Breitling R."/>
            <person name="Takano E."/>
        </authorList>
    </citation>
    <scope>NUCLEOTIDE SEQUENCE [LARGE SCALE GENOMIC DNA]</scope>
    <source>
        <strain evidence="5">ATCC 27064 / DSM 738 / JCM 4710 / NBRC 13307 / NCIMB 12785 / NRRL 3585 / VKM Ac-602</strain>
    </source>
</reference>
<dbReference type="Proteomes" id="UP000002357">
    <property type="component" value="Chromosome"/>
</dbReference>
<sequence>MKMARGAAGSDRSGRAGWQMPRLGAEQDSIMMPMHITSCRQEDLDVLEERLPSSSAVSYHAQRFARQVSGTSTFLVAWLDAQPAGTCEVRWDGCVAPEVRAVVPGCPEINGLQVVGMLQSRGIGSALIRHAEQLAGERGAHLIGLGVDDHGNPRAAALYARLGYRPTIRYLDRYFYTDDTGAEHPVEDPAIFLVKELTPKHQP</sequence>
<keyword evidence="1 4" id="KW-0808">Transferase</keyword>
<evidence type="ECO:0000256" key="2">
    <source>
        <dbReference type="ARBA" id="ARBA00023315"/>
    </source>
</evidence>
<dbReference type="Pfam" id="PF00583">
    <property type="entry name" value="Acetyltransf_1"/>
    <property type="match status" value="1"/>
</dbReference>
<dbReference type="PROSITE" id="PS51186">
    <property type="entry name" value="GNAT"/>
    <property type="match status" value="1"/>
</dbReference>
<dbReference type="PANTHER" id="PTHR43877:SF2">
    <property type="entry name" value="AMINOALKYLPHOSPHONATE N-ACETYLTRANSFERASE-RELATED"/>
    <property type="match status" value="1"/>
</dbReference>
<dbReference type="KEGG" id="sclf:BB341_15290"/>
<dbReference type="CDD" id="cd04301">
    <property type="entry name" value="NAT_SF"/>
    <property type="match status" value="1"/>
</dbReference>
<protein>
    <submittedName>
        <fullName evidence="4">Acetyltransferase</fullName>
    </submittedName>
</protein>
<dbReference type="InterPro" id="IPR050832">
    <property type="entry name" value="Bact_Acetyltransf"/>
</dbReference>
<evidence type="ECO:0000256" key="1">
    <source>
        <dbReference type="ARBA" id="ARBA00022679"/>
    </source>
</evidence>
<dbReference type="AlphaFoldDB" id="E2Q9Y8"/>
<proteinExistence type="predicted"/>
<accession>E2Q9Y8</accession>
<gene>
    <name evidence="4" type="ORF">SCLAV_2643</name>
</gene>
<keyword evidence="2" id="KW-0012">Acyltransferase</keyword>
<evidence type="ECO:0000259" key="3">
    <source>
        <dbReference type="PROSITE" id="PS51186"/>
    </source>
</evidence>
<organism evidence="4 5">
    <name type="scientific">Streptomyces clavuligerus</name>
    <dbReference type="NCBI Taxonomy" id="1901"/>
    <lineage>
        <taxon>Bacteria</taxon>
        <taxon>Bacillati</taxon>
        <taxon>Actinomycetota</taxon>
        <taxon>Actinomycetes</taxon>
        <taxon>Kitasatosporales</taxon>
        <taxon>Streptomycetaceae</taxon>
        <taxon>Streptomyces</taxon>
    </lineage>
</organism>
<keyword evidence="5" id="KW-1185">Reference proteome</keyword>
<evidence type="ECO:0000313" key="5">
    <source>
        <dbReference type="Proteomes" id="UP000002357"/>
    </source>
</evidence>